<dbReference type="Proteomes" id="UP000298138">
    <property type="component" value="Unassembled WGS sequence"/>
</dbReference>
<name>A0A4S2N0V5_9PEZI</name>
<reference evidence="2 3" key="1">
    <citation type="submission" date="2019-04" db="EMBL/GenBank/DDBJ databases">
        <title>Comparative genomics and transcriptomics to analyze fruiting body development in filamentous ascomycetes.</title>
        <authorList>
            <consortium name="DOE Joint Genome Institute"/>
            <person name="Lutkenhaus R."/>
            <person name="Traeger S."/>
            <person name="Breuer J."/>
            <person name="Kuo A."/>
            <person name="Lipzen A."/>
            <person name="Pangilinan J."/>
            <person name="Dilworth D."/>
            <person name="Sandor L."/>
            <person name="Poggeler S."/>
            <person name="Barry K."/>
            <person name="Grigoriev I.V."/>
            <person name="Nowrousian M."/>
        </authorList>
    </citation>
    <scope>NUCLEOTIDE SEQUENCE [LARGE SCALE GENOMIC DNA]</scope>
    <source>
        <strain evidence="2 3">CBS 389.68</strain>
    </source>
</reference>
<dbReference type="OrthoDB" id="2555959at2759"/>
<dbReference type="InParanoid" id="A0A4S2N0V5"/>
<dbReference type="AlphaFoldDB" id="A0A4S2N0V5"/>
<gene>
    <name evidence="2" type="ORF">EX30DRAFT_370637</name>
</gene>
<keyword evidence="1" id="KW-0472">Membrane</keyword>
<evidence type="ECO:0000313" key="3">
    <source>
        <dbReference type="Proteomes" id="UP000298138"/>
    </source>
</evidence>
<keyword evidence="1" id="KW-1133">Transmembrane helix</keyword>
<keyword evidence="1" id="KW-0812">Transmembrane</keyword>
<protein>
    <submittedName>
        <fullName evidence="2">Uncharacterized protein</fullName>
    </submittedName>
</protein>
<evidence type="ECO:0000313" key="2">
    <source>
        <dbReference type="EMBL" id="TGZ82566.1"/>
    </source>
</evidence>
<dbReference type="EMBL" id="ML220115">
    <property type="protein sequence ID" value="TGZ82566.1"/>
    <property type="molecule type" value="Genomic_DNA"/>
</dbReference>
<proteinExistence type="predicted"/>
<organism evidence="2 3">
    <name type="scientific">Ascodesmis nigricans</name>
    <dbReference type="NCBI Taxonomy" id="341454"/>
    <lineage>
        <taxon>Eukaryota</taxon>
        <taxon>Fungi</taxon>
        <taxon>Dikarya</taxon>
        <taxon>Ascomycota</taxon>
        <taxon>Pezizomycotina</taxon>
        <taxon>Pezizomycetes</taxon>
        <taxon>Pezizales</taxon>
        <taxon>Ascodesmidaceae</taxon>
        <taxon>Ascodesmis</taxon>
    </lineage>
</organism>
<dbReference type="STRING" id="341454.A0A4S2N0V5"/>
<sequence length="73" mass="8142">MSLWSYYKSLAPRTRLYIGGGIIIYSLLGIAVSNKLEKKLDLVPTEEDKAKLDALVPHIRAVERDDPTSPKSV</sequence>
<keyword evidence="3" id="KW-1185">Reference proteome</keyword>
<accession>A0A4S2N0V5</accession>
<feature type="transmembrane region" description="Helical" evidence="1">
    <location>
        <begin position="15"/>
        <end position="32"/>
    </location>
</feature>
<evidence type="ECO:0000256" key="1">
    <source>
        <dbReference type="SAM" id="Phobius"/>
    </source>
</evidence>